<evidence type="ECO:0008006" key="4">
    <source>
        <dbReference type="Google" id="ProtNLM"/>
    </source>
</evidence>
<evidence type="ECO:0000256" key="1">
    <source>
        <dbReference type="ARBA" id="ARBA00022737"/>
    </source>
</evidence>
<feature type="repeat" description="NHL" evidence="2">
    <location>
        <begin position="103"/>
        <end position="142"/>
    </location>
</feature>
<dbReference type="InterPro" id="IPR011042">
    <property type="entry name" value="6-blade_b-propeller_TolB-like"/>
</dbReference>
<reference evidence="3" key="1">
    <citation type="submission" date="2021-01" db="EMBL/GenBank/DDBJ databases">
        <authorList>
            <person name="Corre E."/>
            <person name="Pelletier E."/>
            <person name="Niang G."/>
            <person name="Scheremetjew M."/>
            <person name="Finn R."/>
            <person name="Kale V."/>
            <person name="Holt S."/>
            <person name="Cochrane G."/>
            <person name="Meng A."/>
            <person name="Brown T."/>
            <person name="Cohen L."/>
        </authorList>
    </citation>
    <scope>NUCLEOTIDE SEQUENCE</scope>
    <source>
        <strain evidence="3">CCMP645</strain>
    </source>
</reference>
<protein>
    <recommendedName>
        <fullName evidence="4">NHL repeat containing protein</fullName>
    </recommendedName>
</protein>
<proteinExistence type="predicted"/>
<dbReference type="SUPFAM" id="SSF63825">
    <property type="entry name" value="YWTD domain"/>
    <property type="match status" value="1"/>
</dbReference>
<evidence type="ECO:0000256" key="2">
    <source>
        <dbReference type="PROSITE-ProRule" id="PRU00504"/>
    </source>
</evidence>
<sequence>MSGLDPTRLLLDAGAFLSPPSRLTGQCLRECPVQKRALYPPHPLQSVSMRHFQNGRSVLDDRCHALSSRCVFSYAGNRLYLVDTRNDEIAILGTSPLGFVDAFGGSGSEPGRLRYPLGIACSADALYVVERDNHRVQAFRHDGTHSRLIGGEGTRPGRFQHPRGVAVGAAGLFVSEAARLTVLSLLGEPQQVVCFEPRAQLHGLHLHAERLYAADEGDRKLHVLLLRSAGA</sequence>
<dbReference type="EMBL" id="HBIZ01002173">
    <property type="protein sequence ID" value="CAE0748605.1"/>
    <property type="molecule type" value="Transcribed_RNA"/>
</dbReference>
<keyword evidence="1" id="KW-0677">Repeat</keyword>
<organism evidence="3">
    <name type="scientific">Chrysotila carterae</name>
    <name type="common">Marine alga</name>
    <name type="synonym">Syracosphaera carterae</name>
    <dbReference type="NCBI Taxonomy" id="13221"/>
    <lineage>
        <taxon>Eukaryota</taxon>
        <taxon>Haptista</taxon>
        <taxon>Haptophyta</taxon>
        <taxon>Prymnesiophyceae</taxon>
        <taxon>Isochrysidales</taxon>
        <taxon>Isochrysidaceae</taxon>
        <taxon>Chrysotila</taxon>
    </lineage>
</organism>
<dbReference type="AlphaFoldDB" id="A0A7S4AZ34"/>
<dbReference type="PROSITE" id="PS51125">
    <property type="entry name" value="NHL"/>
    <property type="match status" value="1"/>
</dbReference>
<evidence type="ECO:0000313" key="3">
    <source>
        <dbReference type="EMBL" id="CAE0748605.1"/>
    </source>
</evidence>
<dbReference type="PANTHER" id="PTHR24104:SF25">
    <property type="entry name" value="PROTEIN LIN-41"/>
    <property type="match status" value="1"/>
</dbReference>
<dbReference type="PANTHER" id="PTHR24104">
    <property type="entry name" value="E3 UBIQUITIN-PROTEIN LIGASE NHLRC1-RELATED"/>
    <property type="match status" value="1"/>
</dbReference>
<accession>A0A7S4AZ34</accession>
<gene>
    <name evidence="3" type="ORF">PCAR00345_LOCUS1187</name>
</gene>
<dbReference type="Gene3D" id="2.120.10.30">
    <property type="entry name" value="TolB, C-terminal domain"/>
    <property type="match status" value="1"/>
</dbReference>
<name>A0A7S4AZ34_CHRCT</name>
<dbReference type="InterPro" id="IPR050952">
    <property type="entry name" value="TRIM-NHL_E3_ligases"/>
</dbReference>
<dbReference type="InterPro" id="IPR001258">
    <property type="entry name" value="NHL_repeat"/>
</dbReference>
<dbReference type="GO" id="GO:0008270">
    <property type="term" value="F:zinc ion binding"/>
    <property type="evidence" value="ECO:0007669"/>
    <property type="project" value="UniProtKB-KW"/>
</dbReference>